<sequence length="66" mass="7406">MPYKLEQMQFLELSNERSEPFVIPNVSPVSSPTLVAASPEIGSLSKNLDEIEVSDKERKMSLIELN</sequence>
<comment type="caution">
    <text evidence="1">The sequence shown here is derived from an EMBL/GenBank/DDBJ whole genome shotgun (WGS) entry which is preliminary data.</text>
</comment>
<organism evidence="1 2">
    <name type="scientific">[Candida] railenensis</name>
    <dbReference type="NCBI Taxonomy" id="45579"/>
    <lineage>
        <taxon>Eukaryota</taxon>
        <taxon>Fungi</taxon>
        <taxon>Dikarya</taxon>
        <taxon>Ascomycota</taxon>
        <taxon>Saccharomycotina</taxon>
        <taxon>Pichiomycetes</taxon>
        <taxon>Debaryomycetaceae</taxon>
        <taxon>Kurtzmaniella</taxon>
    </lineage>
</organism>
<proteinExistence type="predicted"/>
<gene>
    <name evidence="1" type="ORF">CLIB1423_34S00122</name>
</gene>
<dbReference type="InterPro" id="IPR054415">
    <property type="entry name" value="SPO24"/>
</dbReference>
<dbReference type="OrthoDB" id="4015904at2759"/>
<name>A0A9P0W194_9ASCO</name>
<accession>A0A9P0W194</accession>
<dbReference type="EMBL" id="CAKXYY010000034">
    <property type="protein sequence ID" value="CAH2355783.1"/>
    <property type="molecule type" value="Genomic_DNA"/>
</dbReference>
<keyword evidence="2" id="KW-1185">Reference proteome</keyword>
<evidence type="ECO:0000313" key="2">
    <source>
        <dbReference type="Proteomes" id="UP000837801"/>
    </source>
</evidence>
<protein>
    <submittedName>
        <fullName evidence="1">Sporulation protein 24</fullName>
    </submittedName>
</protein>
<dbReference type="AlphaFoldDB" id="A0A9P0W194"/>
<dbReference type="Pfam" id="PF22044">
    <property type="entry name" value="SPO24"/>
    <property type="match status" value="1"/>
</dbReference>
<reference evidence="1" key="1">
    <citation type="submission" date="2022-03" db="EMBL/GenBank/DDBJ databases">
        <authorList>
            <person name="Legras J.-L."/>
            <person name="Devillers H."/>
            <person name="Grondin C."/>
        </authorList>
    </citation>
    <scope>NUCLEOTIDE SEQUENCE</scope>
    <source>
        <strain evidence="1">CLIB 1423</strain>
    </source>
</reference>
<dbReference type="Proteomes" id="UP000837801">
    <property type="component" value="Unassembled WGS sequence"/>
</dbReference>
<evidence type="ECO:0000313" key="1">
    <source>
        <dbReference type="EMBL" id="CAH2355783.1"/>
    </source>
</evidence>